<evidence type="ECO:0000313" key="2">
    <source>
        <dbReference type="Proteomes" id="UP001410394"/>
    </source>
</evidence>
<proteinExistence type="predicted"/>
<reference evidence="1 2" key="1">
    <citation type="journal article" date="2018" name="Int. J. Syst. Evol. Microbiol.">
        <title>Uliginosibacterium sediminicola sp. nov., isolated from freshwater sediment.</title>
        <authorList>
            <person name="Hwang W.M."/>
            <person name="Kim S.M."/>
            <person name="Kang K."/>
            <person name="Ahn T.Y."/>
        </authorList>
    </citation>
    <scope>NUCLEOTIDE SEQUENCE [LARGE SCALE GENOMIC DNA]</scope>
    <source>
        <strain evidence="1 2">M1-21</strain>
    </source>
</reference>
<evidence type="ECO:0000313" key="1">
    <source>
        <dbReference type="EMBL" id="MEN3068583.1"/>
    </source>
</evidence>
<gene>
    <name evidence="1" type="ORF">ABDB84_08850</name>
</gene>
<dbReference type="Proteomes" id="UP001410394">
    <property type="component" value="Unassembled WGS sequence"/>
</dbReference>
<keyword evidence="2" id="KW-1185">Reference proteome</keyword>
<name>A0ABU9YXS2_9RHOO</name>
<dbReference type="EMBL" id="JBDIVE010000003">
    <property type="protein sequence ID" value="MEN3068583.1"/>
    <property type="molecule type" value="Genomic_DNA"/>
</dbReference>
<sequence length="150" mass="16501">MSIASPFFEALIGKAVSHVWRGHGSAIFVEFGTLTAHTRKDKTQGQAFGELSLMIQWSWRIERPKSILGGSWSPEARWPGMFEKLKGATVSEVQLYGQLPEICVSLSNGLRLTSFMTAEGQPEWALIALQPKIGSLCVKRGSLCVEPPNL</sequence>
<accession>A0ABU9YXS2</accession>
<organism evidence="1 2">
    <name type="scientific">Uliginosibacterium sediminicola</name>
    <dbReference type="NCBI Taxonomy" id="2024550"/>
    <lineage>
        <taxon>Bacteria</taxon>
        <taxon>Pseudomonadati</taxon>
        <taxon>Pseudomonadota</taxon>
        <taxon>Betaproteobacteria</taxon>
        <taxon>Rhodocyclales</taxon>
        <taxon>Zoogloeaceae</taxon>
        <taxon>Uliginosibacterium</taxon>
    </lineage>
</organism>
<dbReference type="RefSeq" id="WP_345919347.1">
    <property type="nucleotide sequence ID" value="NZ_JBDIVE010000003.1"/>
</dbReference>
<protein>
    <submittedName>
        <fullName evidence="1">Uncharacterized protein</fullName>
    </submittedName>
</protein>
<comment type="caution">
    <text evidence="1">The sequence shown here is derived from an EMBL/GenBank/DDBJ whole genome shotgun (WGS) entry which is preliminary data.</text>
</comment>